<gene>
    <name evidence="1" type="ORF">ABDJ85_09535</name>
</gene>
<evidence type="ECO:0000313" key="2">
    <source>
        <dbReference type="Proteomes" id="UP001495147"/>
    </source>
</evidence>
<protein>
    <recommendedName>
        <fullName evidence="3">HPr-rel-A system PqqD family peptide chaperone</fullName>
    </recommendedName>
</protein>
<evidence type="ECO:0008006" key="3">
    <source>
        <dbReference type="Google" id="ProtNLM"/>
    </source>
</evidence>
<name>A0ABV0G1X7_9BURK</name>
<proteinExistence type="predicted"/>
<evidence type="ECO:0000313" key="1">
    <source>
        <dbReference type="EMBL" id="MEO3691710.1"/>
    </source>
</evidence>
<keyword evidence="2" id="KW-1185">Reference proteome</keyword>
<organism evidence="1 2">
    <name type="scientific">Roseateles paludis</name>
    <dbReference type="NCBI Taxonomy" id="3145238"/>
    <lineage>
        <taxon>Bacteria</taxon>
        <taxon>Pseudomonadati</taxon>
        <taxon>Pseudomonadota</taxon>
        <taxon>Betaproteobacteria</taxon>
        <taxon>Burkholderiales</taxon>
        <taxon>Sphaerotilaceae</taxon>
        <taxon>Roseateles</taxon>
    </lineage>
</organism>
<reference evidence="1 2" key="1">
    <citation type="submission" date="2024-05" db="EMBL/GenBank/DDBJ databases">
        <title>Roseateles sp. DJS-2-20 16S ribosomal RNA gene Genome sequencing and assembly.</title>
        <authorList>
            <person name="Woo H."/>
        </authorList>
    </citation>
    <scope>NUCLEOTIDE SEQUENCE [LARGE SCALE GENOMIC DNA]</scope>
    <source>
        <strain evidence="1 2">DJS-2-20</strain>
    </source>
</reference>
<dbReference type="EMBL" id="JBDPZD010000002">
    <property type="protein sequence ID" value="MEO3691710.1"/>
    <property type="molecule type" value="Genomic_DNA"/>
</dbReference>
<sequence>MQWRLSRQTSLHWLHFDGAWCVFDEGSSQTLIADPVLAGTLMALESGCQTGEEIEQQVFEDLGNPHRPTLQPQIHDALSFLNSLGLVESAP</sequence>
<accession>A0ABV0G1X7</accession>
<dbReference type="Proteomes" id="UP001495147">
    <property type="component" value="Unassembled WGS sequence"/>
</dbReference>
<comment type="caution">
    <text evidence="1">The sequence shown here is derived from an EMBL/GenBank/DDBJ whole genome shotgun (WGS) entry which is preliminary data.</text>
</comment>